<sequence length="122" mass="14314">MRMLKFATVALSLLVVCVKGYDEKFDKIDIDKVLKDDTLLTAYLNCFLDKGPCTEEYSSEYKEMLPEVMSDGCAKCTKIQKENFKKVLKEVFENKKDVLMEIKKKYDRNDEYDDNIRKILSE</sequence>
<evidence type="ECO:0000313" key="2">
    <source>
        <dbReference type="Proteomes" id="UP001652626"/>
    </source>
</evidence>
<accession>A0ABM4ARD9</accession>
<dbReference type="Proteomes" id="UP001652626">
    <property type="component" value="Chromosome 18"/>
</dbReference>
<keyword evidence="1" id="KW-0732">Signal</keyword>
<dbReference type="InterPro" id="IPR036682">
    <property type="entry name" value="OS_D_A10/PebIII_sf"/>
</dbReference>
<name>A0ABM4ARD9_VANTA</name>
<dbReference type="GeneID" id="113399765"/>
<keyword evidence="2" id="KW-1185">Reference proteome</keyword>
<dbReference type="Pfam" id="PF03392">
    <property type="entry name" value="OS-D"/>
    <property type="match status" value="1"/>
</dbReference>
<dbReference type="PANTHER" id="PTHR11257">
    <property type="entry name" value="CHEMOSENSORY PROTEIN-RELATED"/>
    <property type="match status" value="1"/>
</dbReference>
<dbReference type="RefSeq" id="XP_064073866.1">
    <property type="nucleotide sequence ID" value="XM_064217796.1"/>
</dbReference>
<gene>
    <name evidence="3" type="primary">LOC113399765</name>
</gene>
<protein>
    <submittedName>
        <fullName evidence="3">Ejaculatory bulb-specific protein 3-like</fullName>
    </submittedName>
</protein>
<proteinExistence type="predicted"/>
<dbReference type="PANTHER" id="PTHR11257:SF12">
    <property type="entry name" value="EJACULATORY BULB-SPECIFIC PROTEIN 3-RELATED"/>
    <property type="match status" value="1"/>
</dbReference>
<dbReference type="Gene3D" id="1.10.2080.10">
    <property type="entry name" value="Insect odorant-binding protein A10/Ejaculatory bulb-specific protein 3"/>
    <property type="match status" value="1"/>
</dbReference>
<evidence type="ECO:0000256" key="1">
    <source>
        <dbReference type="SAM" id="SignalP"/>
    </source>
</evidence>
<evidence type="ECO:0000313" key="3">
    <source>
        <dbReference type="RefSeq" id="XP_064073866.1"/>
    </source>
</evidence>
<dbReference type="InterPro" id="IPR005055">
    <property type="entry name" value="A10/PebIII"/>
</dbReference>
<feature type="chain" id="PRO_5045550741" evidence="1">
    <location>
        <begin position="21"/>
        <end position="122"/>
    </location>
</feature>
<organism evidence="2 3">
    <name type="scientific">Vanessa tameamea</name>
    <name type="common">Kamehameha butterfly</name>
    <dbReference type="NCBI Taxonomy" id="334116"/>
    <lineage>
        <taxon>Eukaryota</taxon>
        <taxon>Metazoa</taxon>
        <taxon>Ecdysozoa</taxon>
        <taxon>Arthropoda</taxon>
        <taxon>Hexapoda</taxon>
        <taxon>Insecta</taxon>
        <taxon>Pterygota</taxon>
        <taxon>Neoptera</taxon>
        <taxon>Endopterygota</taxon>
        <taxon>Lepidoptera</taxon>
        <taxon>Glossata</taxon>
        <taxon>Ditrysia</taxon>
        <taxon>Papilionoidea</taxon>
        <taxon>Nymphalidae</taxon>
        <taxon>Nymphalinae</taxon>
        <taxon>Vanessa</taxon>
    </lineage>
</organism>
<reference evidence="3" key="1">
    <citation type="submission" date="2025-08" db="UniProtKB">
        <authorList>
            <consortium name="RefSeq"/>
        </authorList>
    </citation>
    <scope>IDENTIFICATION</scope>
    <source>
        <tissue evidence="3">Whole body</tissue>
    </source>
</reference>
<dbReference type="SUPFAM" id="SSF100910">
    <property type="entry name" value="Chemosensory protein Csp2"/>
    <property type="match status" value="1"/>
</dbReference>
<feature type="signal peptide" evidence="1">
    <location>
        <begin position="1"/>
        <end position="20"/>
    </location>
</feature>